<protein>
    <submittedName>
        <fullName evidence="2">SUMF1/EgtB/PvdO family nonheme iron enzyme</fullName>
    </submittedName>
</protein>
<dbReference type="SUPFAM" id="SSF56436">
    <property type="entry name" value="C-type lectin-like"/>
    <property type="match status" value="1"/>
</dbReference>
<gene>
    <name evidence="2" type="ORF">H6H03_30300</name>
</gene>
<keyword evidence="3" id="KW-1185">Reference proteome</keyword>
<dbReference type="InterPro" id="IPR005532">
    <property type="entry name" value="SUMF_dom"/>
</dbReference>
<evidence type="ECO:0000313" key="2">
    <source>
        <dbReference type="EMBL" id="MBD2738126.1"/>
    </source>
</evidence>
<dbReference type="Proteomes" id="UP000637383">
    <property type="component" value="Unassembled WGS sequence"/>
</dbReference>
<accession>A0ABR8KEX7</accession>
<proteinExistence type="predicted"/>
<dbReference type="RefSeq" id="WP_190958683.1">
    <property type="nucleotide sequence ID" value="NZ_JACJTU010000043.1"/>
</dbReference>
<evidence type="ECO:0000313" key="3">
    <source>
        <dbReference type="Proteomes" id="UP000637383"/>
    </source>
</evidence>
<comment type="caution">
    <text evidence="2">The sequence shown here is derived from an EMBL/GenBank/DDBJ whole genome shotgun (WGS) entry which is preliminary data.</text>
</comment>
<dbReference type="InterPro" id="IPR042095">
    <property type="entry name" value="SUMF_sf"/>
</dbReference>
<organism evidence="2 3">
    <name type="scientific">Nostoc paludosum FACHB-159</name>
    <dbReference type="NCBI Taxonomy" id="2692908"/>
    <lineage>
        <taxon>Bacteria</taxon>
        <taxon>Bacillati</taxon>
        <taxon>Cyanobacteriota</taxon>
        <taxon>Cyanophyceae</taxon>
        <taxon>Nostocales</taxon>
        <taxon>Nostocaceae</taxon>
        <taxon>Nostoc</taxon>
    </lineage>
</organism>
<sequence>MSKAWGTTSPWKWWKYRQELLRPVENVSWNHAVEFYKKLSYETEYTYRLISEAEWEYGCHAGDCQFDILKIRR</sequence>
<evidence type="ECO:0000259" key="1">
    <source>
        <dbReference type="Pfam" id="PF03781"/>
    </source>
</evidence>
<dbReference type="Gene3D" id="3.90.1580.10">
    <property type="entry name" value="paralog of FGE (formylglycine-generating enzyme)"/>
    <property type="match status" value="1"/>
</dbReference>
<dbReference type="InterPro" id="IPR016187">
    <property type="entry name" value="CTDL_fold"/>
</dbReference>
<reference evidence="2 3" key="1">
    <citation type="journal article" date="2020" name="ISME J.">
        <title>Comparative genomics reveals insights into cyanobacterial evolution and habitat adaptation.</title>
        <authorList>
            <person name="Chen M.Y."/>
            <person name="Teng W.K."/>
            <person name="Zhao L."/>
            <person name="Hu C.X."/>
            <person name="Zhou Y.K."/>
            <person name="Han B.P."/>
            <person name="Song L.R."/>
            <person name="Shu W.S."/>
        </authorList>
    </citation>
    <scope>NUCLEOTIDE SEQUENCE [LARGE SCALE GENOMIC DNA]</scope>
    <source>
        <strain evidence="2 3">FACHB-159</strain>
    </source>
</reference>
<dbReference type="Pfam" id="PF03781">
    <property type="entry name" value="FGE-sulfatase"/>
    <property type="match status" value="1"/>
</dbReference>
<feature type="domain" description="Sulfatase-modifying factor enzyme-like" evidence="1">
    <location>
        <begin position="8"/>
        <end position="63"/>
    </location>
</feature>
<dbReference type="EMBL" id="JACJTU010000043">
    <property type="protein sequence ID" value="MBD2738126.1"/>
    <property type="molecule type" value="Genomic_DNA"/>
</dbReference>
<name>A0ABR8KEX7_9NOSO</name>